<organism evidence="5 6">
    <name type="scientific">Methylobacterium trifolii</name>
    <dbReference type="NCBI Taxonomy" id="1003092"/>
    <lineage>
        <taxon>Bacteria</taxon>
        <taxon>Pseudomonadati</taxon>
        <taxon>Pseudomonadota</taxon>
        <taxon>Alphaproteobacteria</taxon>
        <taxon>Hyphomicrobiales</taxon>
        <taxon>Methylobacteriaceae</taxon>
        <taxon>Methylobacterium</taxon>
    </lineage>
</organism>
<dbReference type="SUPFAM" id="SSF53448">
    <property type="entry name" value="Nucleotide-diphospho-sugar transferases"/>
    <property type="match status" value="1"/>
</dbReference>
<evidence type="ECO:0000256" key="1">
    <source>
        <dbReference type="ARBA" id="ARBA00006739"/>
    </source>
</evidence>
<gene>
    <name evidence="5" type="ORF">MPOCJGCO_0959</name>
</gene>
<accession>A0ABQ4TU87</accession>
<dbReference type="InterPro" id="IPR029044">
    <property type="entry name" value="Nucleotide-diphossugar_trans"/>
</dbReference>
<dbReference type="EMBL" id="BPRB01000055">
    <property type="protein sequence ID" value="GJE58874.1"/>
    <property type="molecule type" value="Genomic_DNA"/>
</dbReference>
<dbReference type="RefSeq" id="WP_238181470.1">
    <property type="nucleotide sequence ID" value="NZ_BPRB01000055.1"/>
</dbReference>
<dbReference type="PANTHER" id="PTHR43179">
    <property type="entry name" value="RHAMNOSYLTRANSFERASE WBBL"/>
    <property type="match status" value="1"/>
</dbReference>
<dbReference type="Pfam" id="PF00535">
    <property type="entry name" value="Glycos_transf_2"/>
    <property type="match status" value="1"/>
</dbReference>
<keyword evidence="2" id="KW-0328">Glycosyltransferase</keyword>
<dbReference type="InterPro" id="IPR001173">
    <property type="entry name" value="Glyco_trans_2-like"/>
</dbReference>
<dbReference type="PANTHER" id="PTHR43179:SF12">
    <property type="entry name" value="GALACTOFURANOSYLTRANSFERASE GLFT2"/>
    <property type="match status" value="1"/>
</dbReference>
<name>A0ABQ4TU87_9HYPH</name>
<keyword evidence="3" id="KW-0808">Transferase</keyword>
<evidence type="ECO:0000313" key="6">
    <source>
        <dbReference type="Proteomes" id="UP001055057"/>
    </source>
</evidence>
<comment type="caution">
    <text evidence="5">The sequence shown here is derived from an EMBL/GenBank/DDBJ whole genome shotgun (WGS) entry which is preliminary data.</text>
</comment>
<comment type="similarity">
    <text evidence="1">Belongs to the glycosyltransferase 2 family.</text>
</comment>
<feature type="domain" description="Glycosyltransferase 2-like" evidence="4">
    <location>
        <begin position="87"/>
        <end position="162"/>
    </location>
</feature>
<sequence length="340" mass="36471">MTDVVVGIVGFRCAQAIAECLASLDGSSHPVRAVYVCENGGAAGFAELEAVLRDRFGGEGVPADGVSGEIDRGVVLRPAGAGHAVGEIRLLRARHNLGYAGAINAMIAALASRPDWSALWILNPDTEPRPDALAALVAHARAGGYGIVGSRLIVKDSGRVQLYGGRWRHWLGRGYNIGLGAAADSPVDRAAVERAQQYVSGAAMYVSRDYIAQVGPMSEDYFLYAEEVDWCLRRRGFRLGYAHESVVLHDHGATIGSSVDRRARSPLSVFLDERNRLILTRRFYPAAFPVAAVATLLLTGQYLRAGAVRNFRVALAGWWAGLRGETGRPRRLGPAGAPEL</sequence>
<dbReference type="Gene3D" id="3.90.550.10">
    <property type="entry name" value="Spore Coat Polysaccharide Biosynthesis Protein SpsA, Chain A"/>
    <property type="match status" value="1"/>
</dbReference>
<keyword evidence="6" id="KW-1185">Reference proteome</keyword>
<dbReference type="Proteomes" id="UP001055057">
    <property type="component" value="Unassembled WGS sequence"/>
</dbReference>
<evidence type="ECO:0000313" key="5">
    <source>
        <dbReference type="EMBL" id="GJE58874.1"/>
    </source>
</evidence>
<evidence type="ECO:0000256" key="3">
    <source>
        <dbReference type="ARBA" id="ARBA00022679"/>
    </source>
</evidence>
<reference evidence="5" key="1">
    <citation type="journal article" date="2021" name="Front. Microbiol.">
        <title>Comprehensive Comparative Genomics and Phenotyping of Methylobacterium Species.</title>
        <authorList>
            <person name="Alessa O."/>
            <person name="Ogura Y."/>
            <person name="Fujitani Y."/>
            <person name="Takami H."/>
            <person name="Hayashi T."/>
            <person name="Sahin N."/>
            <person name="Tani A."/>
        </authorList>
    </citation>
    <scope>NUCLEOTIDE SEQUENCE</scope>
    <source>
        <strain evidence="5">DSM 23632</strain>
    </source>
</reference>
<proteinExistence type="inferred from homology"/>
<evidence type="ECO:0000259" key="4">
    <source>
        <dbReference type="Pfam" id="PF00535"/>
    </source>
</evidence>
<reference evidence="5" key="2">
    <citation type="submission" date="2021-08" db="EMBL/GenBank/DDBJ databases">
        <authorList>
            <person name="Tani A."/>
            <person name="Ola A."/>
            <person name="Ogura Y."/>
            <person name="Katsura K."/>
            <person name="Hayashi T."/>
        </authorList>
    </citation>
    <scope>NUCLEOTIDE SEQUENCE</scope>
    <source>
        <strain evidence="5">DSM 23632</strain>
    </source>
</reference>
<evidence type="ECO:0000256" key="2">
    <source>
        <dbReference type="ARBA" id="ARBA00022676"/>
    </source>
</evidence>
<protein>
    <recommendedName>
        <fullName evidence="4">Glycosyltransferase 2-like domain-containing protein</fullName>
    </recommendedName>
</protein>